<keyword evidence="1" id="KW-0255">Endonuclease</keyword>
<dbReference type="Proteomes" id="UP000241903">
    <property type="component" value="Segment"/>
</dbReference>
<evidence type="ECO:0000313" key="1">
    <source>
        <dbReference type="EMBL" id="AOV60494.1"/>
    </source>
</evidence>
<evidence type="ECO:0000313" key="2">
    <source>
        <dbReference type="Proteomes" id="UP000241903"/>
    </source>
</evidence>
<organism evidence="1 2">
    <name type="scientific">Synechococcus phage S-CAM9</name>
    <dbReference type="NCBI Taxonomy" id="1883369"/>
    <lineage>
        <taxon>Viruses</taxon>
        <taxon>Duplodnaviria</taxon>
        <taxon>Heunggongvirae</taxon>
        <taxon>Uroviricota</taxon>
        <taxon>Caudoviricetes</taxon>
        <taxon>Pantevenvirales</taxon>
        <taxon>Kyanoviridae</taxon>
        <taxon>Kanaloavirus</taxon>
        <taxon>Kanaloavirus scam9</taxon>
    </lineage>
</organism>
<dbReference type="SUPFAM" id="SSF56300">
    <property type="entry name" value="Metallo-dependent phosphatases"/>
    <property type="match status" value="1"/>
</dbReference>
<dbReference type="Gene3D" id="3.60.21.10">
    <property type="match status" value="1"/>
</dbReference>
<gene>
    <name evidence="1" type="ORF">S820908_119</name>
</gene>
<dbReference type="PANTHER" id="PTHR30337:SF0">
    <property type="entry name" value="NUCLEASE SBCCD SUBUNIT D"/>
    <property type="match status" value="1"/>
</dbReference>
<keyword evidence="1" id="KW-0540">Nuclease</keyword>
<dbReference type="EMBL" id="KU686205">
    <property type="protein sequence ID" value="AOV60494.1"/>
    <property type="molecule type" value="Genomic_DNA"/>
</dbReference>
<name>A0A1D8KPG5_9CAUD</name>
<keyword evidence="1" id="KW-0378">Hydrolase</keyword>
<dbReference type="GO" id="GO:0004519">
    <property type="term" value="F:endonuclease activity"/>
    <property type="evidence" value="ECO:0007669"/>
    <property type="project" value="UniProtKB-KW"/>
</dbReference>
<sequence>MKIAIITDQHFGARKGSKLFHEYFLQFYNEVFFPTLEKGGITTVVDMGDTFDNRRGIDFWALDWAKENYYNRLRDMGVTVHTIVGNHTAYYKNTNEINAIGLLLKEYDNVICYDNAEEVKLGNLKTLLIPWINNENAESTYATIKKTTCKVAMGHLELRGFAANRYVVMEHGDDSSRYQKFAKVFSGHYHTRSTKENVNYLGNPYELYWSDVDDFRGFHIFDTETLETTPVNNPFKMFHNIYYEDTPHQLFKTSHLKNKIVKVIVRKKSDPLEFEKFIDKLYKANIHELKIVENFDFAGIYDNEEIESDESEDTVSILNRYIDEAEVDLDKSLIKELLKTVYIEACEVD</sequence>
<protein>
    <submittedName>
        <fullName evidence="1">Recombination endonuclease</fullName>
    </submittedName>
</protein>
<accession>A0A1D8KPG5</accession>
<dbReference type="PANTHER" id="PTHR30337">
    <property type="entry name" value="COMPONENT OF ATP-DEPENDENT DSDNA EXONUCLEASE"/>
    <property type="match status" value="1"/>
</dbReference>
<proteinExistence type="predicted"/>
<dbReference type="InterPro" id="IPR050535">
    <property type="entry name" value="DNA_Repair-Maintenance_Comp"/>
</dbReference>
<reference evidence="1 2" key="1">
    <citation type="journal article" date="2016" name="Virology">
        <title>The genomic content and context of auxiliary metabolic genes in marine cyanomyoviruses.</title>
        <authorList>
            <person name="Crummett L.T."/>
            <person name="Puxty R.J."/>
            <person name="Weihe C."/>
            <person name="Marston M.F."/>
            <person name="Martiny J.B."/>
        </authorList>
    </citation>
    <scope>NUCLEOTIDE SEQUENCE [LARGE SCALE GENOMIC DNA]</scope>
    <source>
        <strain evidence="1">0908SB82</strain>
    </source>
</reference>
<dbReference type="InterPro" id="IPR029052">
    <property type="entry name" value="Metallo-depent_PP-like"/>
</dbReference>